<evidence type="ECO:0000259" key="3">
    <source>
        <dbReference type="PROSITE" id="PS50835"/>
    </source>
</evidence>
<organism evidence="4 5">
    <name type="scientific">Ranatra chinensis</name>
    <dbReference type="NCBI Taxonomy" id="642074"/>
    <lineage>
        <taxon>Eukaryota</taxon>
        <taxon>Metazoa</taxon>
        <taxon>Ecdysozoa</taxon>
        <taxon>Arthropoda</taxon>
        <taxon>Hexapoda</taxon>
        <taxon>Insecta</taxon>
        <taxon>Pterygota</taxon>
        <taxon>Neoptera</taxon>
        <taxon>Paraneoptera</taxon>
        <taxon>Hemiptera</taxon>
        <taxon>Heteroptera</taxon>
        <taxon>Panheteroptera</taxon>
        <taxon>Nepomorpha</taxon>
        <taxon>Nepidae</taxon>
        <taxon>Ranatrinae</taxon>
        <taxon>Ranatra</taxon>
    </lineage>
</organism>
<dbReference type="Gene3D" id="2.60.40.10">
    <property type="entry name" value="Immunoglobulins"/>
    <property type="match status" value="10"/>
</dbReference>
<evidence type="ECO:0000313" key="4">
    <source>
        <dbReference type="EMBL" id="KAL1139396.1"/>
    </source>
</evidence>
<feature type="domain" description="Ig-like" evidence="3">
    <location>
        <begin position="50"/>
        <end position="143"/>
    </location>
</feature>
<protein>
    <recommendedName>
        <fullName evidence="3">Ig-like domain-containing protein</fullName>
    </recommendedName>
</protein>
<evidence type="ECO:0000256" key="2">
    <source>
        <dbReference type="ARBA" id="ARBA00023157"/>
    </source>
</evidence>
<feature type="domain" description="Ig-like" evidence="3">
    <location>
        <begin position="539"/>
        <end position="626"/>
    </location>
</feature>
<dbReference type="InterPro" id="IPR036179">
    <property type="entry name" value="Ig-like_dom_sf"/>
</dbReference>
<accession>A0ABD0YTW2</accession>
<dbReference type="PANTHER" id="PTHR44170">
    <property type="entry name" value="PROTEIN SIDEKICK"/>
    <property type="match status" value="1"/>
</dbReference>
<reference evidence="4 5" key="1">
    <citation type="submission" date="2024-07" db="EMBL/GenBank/DDBJ databases">
        <title>Chromosome-level genome assembly of the water stick insect Ranatra chinensis (Heteroptera: Nepidae).</title>
        <authorList>
            <person name="Liu X."/>
        </authorList>
    </citation>
    <scope>NUCLEOTIDE SEQUENCE [LARGE SCALE GENOMIC DNA]</scope>
    <source>
        <strain evidence="4">Cailab_2021Rc</strain>
        <tissue evidence="4">Muscle</tissue>
    </source>
</reference>
<dbReference type="FunFam" id="2.60.40.10:FF:000230">
    <property type="entry name" value="Down syndrome cell adhesion molecule, isoform D"/>
    <property type="match status" value="1"/>
</dbReference>
<dbReference type="Proteomes" id="UP001558652">
    <property type="component" value="Unassembled WGS sequence"/>
</dbReference>
<evidence type="ECO:0000313" key="5">
    <source>
        <dbReference type="Proteomes" id="UP001558652"/>
    </source>
</evidence>
<name>A0ABD0YTW2_9HEMI</name>
<dbReference type="AlphaFoldDB" id="A0ABD0YTW2"/>
<sequence length="744" mass="83263">MVLVDPVSISIVQPHVGLHTTGKASLYPEIKSLLLPFHVPGVCDDTTMGPVFINEPANRIDFSNASGAVVECTARGNPTPEIIWIRSDGTAVGDVPGLRQVLANGNLVFPPFRAEDYRQEVHAQVYICLAKNSVGSILSRDVNVRAVVNQIYRCGVSEEYVIRGNSAVLKCSIPSFVSDFVSVESWLDDHGNTYRLSNDGSYVISQFYRSSVYEEYVIRGNSAILKCVVPSFVSDFVSVVSWHDDYNNTYSFSYGSDSYVVEQVYQSEVNNEYVIRGNSAVMKCSIPSFVSDFVTVVSWQDESGNVFPNDPKHEIYVVNQYYEAEVVSEYVIRGNTAVLKCNIPSFMADFVRVDAWLSTDGVAYKPTTDYGILALCLLQLQVTFIPLVNQLYEAGILDEYVIRGNTAILKCNVPSFVADFVHVEAWVDSEGVVYKPALGKNDDYVVSQYYVTEAENEYVIKGNSAIMKCKIPSFIADFVHVLSWLSVEDVVSQPYEAEADNEYVIRGNSAVMKCEIPSFVADFVSVVNWLDSSGGVYFPNNSDYVVHQSYEARVIDEFVLRGNSATLKCLIPSFIADFVQVIEWVSDDRTTYSPEMSENSYVVNQYYEAQVYDVFVIKGNAAVFKCNLPSFVSDHLEIISWQDTQGNTYSASSDYGVPNAKNESQWVQKVRRFLQIYKVVHSNAELVKGLEFFVKLKRILSHHLVSPDTDALGPAMSQRLDPITKIRFLQVGKILTNFSSQFFV</sequence>
<evidence type="ECO:0000256" key="1">
    <source>
        <dbReference type="ARBA" id="ARBA00022737"/>
    </source>
</evidence>
<keyword evidence="1" id="KW-0677">Repeat</keyword>
<comment type="caution">
    <text evidence="4">The sequence shown here is derived from an EMBL/GenBank/DDBJ whole genome shotgun (WGS) entry which is preliminary data.</text>
</comment>
<dbReference type="EMBL" id="JBFDAA010000002">
    <property type="protein sequence ID" value="KAL1139396.1"/>
    <property type="molecule type" value="Genomic_DNA"/>
</dbReference>
<dbReference type="PANTHER" id="PTHR44170:SF53">
    <property type="entry name" value="DS CELL ADHESION MOLECULE LIKE 1"/>
    <property type="match status" value="1"/>
</dbReference>
<dbReference type="InterPro" id="IPR013783">
    <property type="entry name" value="Ig-like_fold"/>
</dbReference>
<dbReference type="PROSITE" id="PS50835">
    <property type="entry name" value="IG_LIKE"/>
    <property type="match status" value="2"/>
</dbReference>
<dbReference type="SUPFAM" id="SSF48726">
    <property type="entry name" value="Immunoglobulin"/>
    <property type="match status" value="1"/>
</dbReference>
<keyword evidence="5" id="KW-1185">Reference proteome</keyword>
<gene>
    <name evidence="4" type="ORF">AAG570_006380</name>
</gene>
<keyword evidence="2" id="KW-1015">Disulfide bond</keyword>
<dbReference type="InterPro" id="IPR007110">
    <property type="entry name" value="Ig-like_dom"/>
</dbReference>
<proteinExistence type="predicted"/>